<reference evidence="4 5" key="1">
    <citation type="submission" date="2020-08" db="EMBL/GenBank/DDBJ databases">
        <title>Sequencing the genomes of 1000 actinobacteria strains.</title>
        <authorList>
            <person name="Klenk H.-P."/>
        </authorList>
    </citation>
    <scope>NUCLEOTIDE SEQUENCE [LARGE SCALE GENOMIC DNA]</scope>
    <source>
        <strain evidence="4 5">DSM 105498</strain>
    </source>
</reference>
<dbReference type="PANTHER" id="PTHR34136:SF1">
    <property type="entry name" value="UDP-N-ACETYL-D-MANNOSAMINURONIC ACID TRANSFERASE"/>
    <property type="match status" value="1"/>
</dbReference>
<evidence type="ECO:0000256" key="2">
    <source>
        <dbReference type="ARBA" id="ARBA00022679"/>
    </source>
</evidence>
<comment type="caution">
    <text evidence="4">The sequence shown here is derived from an EMBL/GenBank/DDBJ whole genome shotgun (WGS) entry which is preliminary data.</text>
</comment>
<dbReference type="InterPro" id="IPR004629">
    <property type="entry name" value="WecG_TagA_CpsF"/>
</dbReference>
<organism evidence="4 5">
    <name type="scientific">Nocardioides soli</name>
    <dbReference type="NCBI Taxonomy" id="1036020"/>
    <lineage>
        <taxon>Bacteria</taxon>
        <taxon>Bacillati</taxon>
        <taxon>Actinomycetota</taxon>
        <taxon>Actinomycetes</taxon>
        <taxon>Propionibacteriales</taxon>
        <taxon>Nocardioidaceae</taxon>
        <taxon>Nocardioides</taxon>
    </lineage>
</organism>
<evidence type="ECO:0000313" key="5">
    <source>
        <dbReference type="Proteomes" id="UP000589626"/>
    </source>
</evidence>
<evidence type="ECO:0000313" key="4">
    <source>
        <dbReference type="EMBL" id="MBB3041932.1"/>
    </source>
</evidence>
<dbReference type="CDD" id="cd06533">
    <property type="entry name" value="Glyco_transf_WecG_TagA"/>
    <property type="match status" value="1"/>
</dbReference>
<protein>
    <submittedName>
        <fullName evidence="4">N-acetylglucosaminyldiphosphoundecaprenol N-acetyl-beta-D-mannosaminyltransferase</fullName>
        <ecNumber evidence="4">2.4.1.187</ecNumber>
    </submittedName>
</protein>
<dbReference type="NCBIfam" id="TIGR00696">
    <property type="entry name" value="wecG_tagA_cpsF"/>
    <property type="match status" value="1"/>
</dbReference>
<gene>
    <name evidence="4" type="ORF">FHU40_001733</name>
</gene>
<evidence type="ECO:0000256" key="3">
    <source>
        <dbReference type="SAM" id="MobiDB-lite"/>
    </source>
</evidence>
<dbReference type="Pfam" id="PF03808">
    <property type="entry name" value="Glyco_tran_WecG"/>
    <property type="match status" value="1"/>
</dbReference>
<dbReference type="GO" id="GO:0047244">
    <property type="term" value="F:N-acetylglucosaminyldiphosphoundecaprenol N-acetyl-beta-D-mannosaminyltransferase activity"/>
    <property type="evidence" value="ECO:0007669"/>
    <property type="project" value="UniProtKB-EC"/>
</dbReference>
<dbReference type="AlphaFoldDB" id="A0A7W4VUB2"/>
<sequence>MRDTTTPTRHLFGLEVDALTMDQTVALAERAIRQHERLLIGVVNAAKIAKLNADPVLRDSLLEADVLLADGQSVVWASRLLRQPLPERVAGIDLFEELLGVADRGHLRVFLLGAKPDVLARVEQEIAVRWPGVVIAGSRDGYFTEAEADEVAEQIAGSAPDLLFLGMTTPKKENFIGRYGERLGVPVQHGVGGSFDVLAGVTARAPRAWQRCGMEWAYRVAQEPRRLWRRYLVTNLAFLGLVGIELVHPHPAYRHSPNGMPVTNQLDQPRREAR</sequence>
<keyword evidence="5" id="KW-1185">Reference proteome</keyword>
<dbReference type="RefSeq" id="WP_183591781.1">
    <property type="nucleotide sequence ID" value="NZ_JACHWR010000001.1"/>
</dbReference>
<dbReference type="PANTHER" id="PTHR34136">
    <property type="match status" value="1"/>
</dbReference>
<keyword evidence="1 4" id="KW-0328">Glycosyltransferase</keyword>
<dbReference type="Proteomes" id="UP000589626">
    <property type="component" value="Unassembled WGS sequence"/>
</dbReference>
<dbReference type="EC" id="2.4.1.187" evidence="4"/>
<dbReference type="EMBL" id="JACHWR010000001">
    <property type="protein sequence ID" value="MBB3041932.1"/>
    <property type="molecule type" value="Genomic_DNA"/>
</dbReference>
<proteinExistence type="predicted"/>
<accession>A0A7W4VUB2</accession>
<evidence type="ECO:0000256" key="1">
    <source>
        <dbReference type="ARBA" id="ARBA00022676"/>
    </source>
</evidence>
<keyword evidence="2 4" id="KW-0808">Transferase</keyword>
<name>A0A7W4VUB2_9ACTN</name>
<feature type="region of interest" description="Disordered" evidence="3">
    <location>
        <begin position="253"/>
        <end position="274"/>
    </location>
</feature>